<dbReference type="InterPro" id="IPR010982">
    <property type="entry name" value="Lambda_DNA-bd_dom_sf"/>
</dbReference>
<dbReference type="InterPro" id="IPR001387">
    <property type="entry name" value="Cro/C1-type_HTH"/>
</dbReference>
<organism evidence="3 4">
    <name type="scientific">Pseudohongiella nitratireducens</name>
    <dbReference type="NCBI Taxonomy" id="1768907"/>
    <lineage>
        <taxon>Bacteria</taxon>
        <taxon>Pseudomonadati</taxon>
        <taxon>Pseudomonadota</taxon>
        <taxon>Gammaproteobacteria</taxon>
        <taxon>Pseudomonadales</taxon>
        <taxon>Pseudohongiellaceae</taxon>
        <taxon>Pseudohongiella</taxon>
    </lineage>
</organism>
<dbReference type="SMART" id="SM00530">
    <property type="entry name" value="HTH_XRE"/>
    <property type="match status" value="1"/>
</dbReference>
<dbReference type="CDD" id="cd00093">
    <property type="entry name" value="HTH_XRE"/>
    <property type="match status" value="1"/>
</dbReference>
<feature type="region of interest" description="Disordered" evidence="1">
    <location>
        <begin position="73"/>
        <end position="120"/>
    </location>
</feature>
<name>A0A916VJJ1_9GAMM</name>
<dbReference type="RefSeq" id="WP_068810243.1">
    <property type="nucleotide sequence ID" value="NZ_BMIY01000012.1"/>
</dbReference>
<gene>
    <name evidence="3" type="ORF">GCM10011403_26310</name>
</gene>
<evidence type="ECO:0000313" key="3">
    <source>
        <dbReference type="EMBL" id="GFZ81676.1"/>
    </source>
</evidence>
<reference evidence="3" key="2">
    <citation type="submission" date="2020-09" db="EMBL/GenBank/DDBJ databases">
        <authorList>
            <person name="Sun Q."/>
            <person name="Zhou Y."/>
        </authorList>
    </citation>
    <scope>NUCLEOTIDE SEQUENCE</scope>
    <source>
        <strain evidence="3">CGMCC 1.15425</strain>
    </source>
</reference>
<dbReference type="AlphaFoldDB" id="A0A916VJJ1"/>
<evidence type="ECO:0000256" key="1">
    <source>
        <dbReference type="SAM" id="MobiDB-lite"/>
    </source>
</evidence>
<evidence type="ECO:0000259" key="2">
    <source>
        <dbReference type="PROSITE" id="PS50943"/>
    </source>
</evidence>
<evidence type="ECO:0000313" key="4">
    <source>
        <dbReference type="Proteomes" id="UP000627715"/>
    </source>
</evidence>
<dbReference type="OrthoDB" id="7068332at2"/>
<accession>A0A916VJJ1</accession>
<dbReference type="EMBL" id="BMIY01000012">
    <property type="protein sequence ID" value="GFZ81676.1"/>
    <property type="molecule type" value="Genomic_DNA"/>
</dbReference>
<feature type="compositionally biased region" description="Basic residues" evidence="1">
    <location>
        <begin position="111"/>
        <end position="120"/>
    </location>
</feature>
<sequence>MVHLRERLAIYVRTQRGDTPQRRFARRIGVAQSTIMRIENQEQNVTLDTLEQLCRAFHVDVAGLFAEDMKKGPTEYAGRHTSRPVTPVQQVVHEPVAGKKTGAKSGQPTKVGHKKKSQDL</sequence>
<keyword evidence="4" id="KW-1185">Reference proteome</keyword>
<reference evidence="3" key="1">
    <citation type="journal article" date="2014" name="Int. J. Syst. Evol. Microbiol.">
        <title>Complete genome sequence of Corynebacterium casei LMG S-19264T (=DSM 44701T), isolated from a smear-ripened cheese.</title>
        <authorList>
            <consortium name="US DOE Joint Genome Institute (JGI-PGF)"/>
            <person name="Walter F."/>
            <person name="Albersmeier A."/>
            <person name="Kalinowski J."/>
            <person name="Ruckert C."/>
        </authorList>
    </citation>
    <scope>NUCLEOTIDE SEQUENCE</scope>
    <source>
        <strain evidence="3">CGMCC 1.15425</strain>
    </source>
</reference>
<dbReference type="GO" id="GO:0003677">
    <property type="term" value="F:DNA binding"/>
    <property type="evidence" value="ECO:0007669"/>
    <property type="project" value="InterPro"/>
</dbReference>
<dbReference type="Pfam" id="PF01381">
    <property type="entry name" value="HTH_3"/>
    <property type="match status" value="1"/>
</dbReference>
<dbReference type="Gene3D" id="1.10.260.40">
    <property type="entry name" value="lambda repressor-like DNA-binding domains"/>
    <property type="match status" value="1"/>
</dbReference>
<dbReference type="PROSITE" id="PS50943">
    <property type="entry name" value="HTH_CROC1"/>
    <property type="match status" value="1"/>
</dbReference>
<dbReference type="Proteomes" id="UP000627715">
    <property type="component" value="Unassembled WGS sequence"/>
</dbReference>
<comment type="caution">
    <text evidence="3">The sequence shown here is derived from an EMBL/GenBank/DDBJ whole genome shotgun (WGS) entry which is preliminary data.</text>
</comment>
<dbReference type="SUPFAM" id="SSF47413">
    <property type="entry name" value="lambda repressor-like DNA-binding domains"/>
    <property type="match status" value="1"/>
</dbReference>
<protein>
    <recommendedName>
        <fullName evidence="2">HTH cro/C1-type domain-containing protein</fullName>
    </recommendedName>
</protein>
<feature type="domain" description="HTH cro/C1-type" evidence="2">
    <location>
        <begin position="21"/>
        <end position="64"/>
    </location>
</feature>
<proteinExistence type="predicted"/>